<evidence type="ECO:0000256" key="2">
    <source>
        <dbReference type="ARBA" id="ARBA00023043"/>
    </source>
</evidence>
<dbReference type="Gene3D" id="1.25.40.20">
    <property type="entry name" value="Ankyrin repeat-containing domain"/>
    <property type="match status" value="1"/>
</dbReference>
<organism evidence="3 4">
    <name type="scientific">Gonapodya prolifera (strain JEL478)</name>
    <name type="common">Monoblepharis prolifera</name>
    <dbReference type="NCBI Taxonomy" id="1344416"/>
    <lineage>
        <taxon>Eukaryota</taxon>
        <taxon>Fungi</taxon>
        <taxon>Fungi incertae sedis</taxon>
        <taxon>Chytridiomycota</taxon>
        <taxon>Chytridiomycota incertae sedis</taxon>
        <taxon>Monoblepharidomycetes</taxon>
        <taxon>Monoblepharidales</taxon>
        <taxon>Gonapodyaceae</taxon>
        <taxon>Gonapodya</taxon>
    </lineage>
</organism>
<keyword evidence="4" id="KW-1185">Reference proteome</keyword>
<gene>
    <name evidence="3" type="ORF">M427DRAFT_148208</name>
</gene>
<evidence type="ECO:0000313" key="4">
    <source>
        <dbReference type="Proteomes" id="UP000070544"/>
    </source>
</evidence>
<dbReference type="EMBL" id="KQ965811">
    <property type="protein sequence ID" value="KXS10957.1"/>
    <property type="molecule type" value="Genomic_DNA"/>
</dbReference>
<reference evidence="3 4" key="1">
    <citation type="journal article" date="2015" name="Genome Biol. Evol.">
        <title>Phylogenomic analyses indicate that early fungi evolved digesting cell walls of algal ancestors of land plants.</title>
        <authorList>
            <person name="Chang Y."/>
            <person name="Wang S."/>
            <person name="Sekimoto S."/>
            <person name="Aerts A.L."/>
            <person name="Choi C."/>
            <person name="Clum A."/>
            <person name="LaButti K.M."/>
            <person name="Lindquist E.A."/>
            <person name="Yee Ngan C."/>
            <person name="Ohm R.A."/>
            <person name="Salamov A.A."/>
            <person name="Grigoriev I.V."/>
            <person name="Spatafora J.W."/>
            <person name="Berbee M.L."/>
        </authorList>
    </citation>
    <scope>NUCLEOTIDE SEQUENCE [LARGE SCALE GENOMIC DNA]</scope>
    <source>
        <strain evidence="3 4">JEL478</strain>
    </source>
</reference>
<dbReference type="Pfam" id="PF12796">
    <property type="entry name" value="Ank_2"/>
    <property type="match status" value="1"/>
</dbReference>
<keyword evidence="2" id="KW-0040">ANK repeat</keyword>
<dbReference type="PANTHER" id="PTHR24198">
    <property type="entry name" value="ANKYRIN REPEAT AND PROTEIN KINASE DOMAIN-CONTAINING PROTEIN"/>
    <property type="match status" value="1"/>
</dbReference>
<dbReference type="OrthoDB" id="4772757at2759"/>
<dbReference type="InterPro" id="IPR002110">
    <property type="entry name" value="Ankyrin_rpt"/>
</dbReference>
<evidence type="ECO:0000256" key="1">
    <source>
        <dbReference type="ARBA" id="ARBA00022737"/>
    </source>
</evidence>
<dbReference type="SUPFAM" id="SSF48403">
    <property type="entry name" value="Ankyrin repeat"/>
    <property type="match status" value="1"/>
</dbReference>
<sequence>MPYTDLSLPSPASSHFRLLALPTEIIHRVGIFCTDSRLAYPTPALNRHLHSVFSTPQSIASRALRHYPSPESALLAESTLGNPPVLAILCRHANLNVPALRRAARGGHLGAVECLLDAGIDPNAGENNYAIFGARPDGYALWTAVNSSNTEIVELLLLDGSAVGPDAVPCPQAILYSAVQYGHAETARLLLQHVPSAHENKDGLVLHAAARGFADVVRVLLDSGTDLDLNNREAVRAAAENGHEGVLQVFRERGLELDEFVIEARRGR</sequence>
<accession>A0A139A2F0</accession>
<protein>
    <submittedName>
        <fullName evidence="3">Ankyrin</fullName>
    </submittedName>
</protein>
<evidence type="ECO:0000313" key="3">
    <source>
        <dbReference type="EMBL" id="KXS10957.1"/>
    </source>
</evidence>
<name>A0A139A2F0_GONPJ</name>
<keyword evidence="1" id="KW-0677">Repeat</keyword>
<proteinExistence type="predicted"/>
<dbReference type="AlphaFoldDB" id="A0A139A2F0"/>
<dbReference type="Proteomes" id="UP000070544">
    <property type="component" value="Unassembled WGS sequence"/>
</dbReference>
<dbReference type="STRING" id="1344416.A0A139A2F0"/>
<dbReference type="PANTHER" id="PTHR24198:SF165">
    <property type="entry name" value="ANKYRIN REPEAT-CONTAINING PROTEIN-RELATED"/>
    <property type="match status" value="1"/>
</dbReference>
<dbReference type="SMART" id="SM00248">
    <property type="entry name" value="ANK"/>
    <property type="match status" value="4"/>
</dbReference>
<dbReference type="InterPro" id="IPR036770">
    <property type="entry name" value="Ankyrin_rpt-contain_sf"/>
</dbReference>